<keyword evidence="2" id="KW-1185">Reference proteome</keyword>
<dbReference type="Pfam" id="PF13419">
    <property type="entry name" value="HAD_2"/>
    <property type="match status" value="1"/>
</dbReference>
<dbReference type="InterPro" id="IPR036412">
    <property type="entry name" value="HAD-like_sf"/>
</dbReference>
<dbReference type="Proteomes" id="UP000248827">
    <property type="component" value="Unassembled WGS sequence"/>
</dbReference>
<dbReference type="Gene3D" id="1.10.150.240">
    <property type="entry name" value="Putative phosphatase, domain 2"/>
    <property type="match status" value="1"/>
</dbReference>
<protein>
    <submittedName>
        <fullName evidence="1">Phosphoglycolate phosphatase-like HAD superfamily hydrolase</fullName>
    </submittedName>
</protein>
<name>A0ABX9BKW5_9BACL</name>
<evidence type="ECO:0000313" key="1">
    <source>
        <dbReference type="EMBL" id="RAI97102.1"/>
    </source>
</evidence>
<organism evidence="1 2">
    <name type="scientific">Paenibacillus pabuli</name>
    <dbReference type="NCBI Taxonomy" id="1472"/>
    <lineage>
        <taxon>Bacteria</taxon>
        <taxon>Bacillati</taxon>
        <taxon>Bacillota</taxon>
        <taxon>Bacilli</taxon>
        <taxon>Bacillales</taxon>
        <taxon>Paenibacillaceae</taxon>
        <taxon>Paenibacillus</taxon>
    </lineage>
</organism>
<comment type="caution">
    <text evidence="1">The sequence shown here is derived from an EMBL/GenBank/DDBJ whole genome shotgun (WGS) entry which is preliminary data.</text>
</comment>
<dbReference type="InterPro" id="IPR041492">
    <property type="entry name" value="HAD_2"/>
</dbReference>
<dbReference type="InterPro" id="IPR050155">
    <property type="entry name" value="HAD-like_hydrolase_sf"/>
</dbReference>
<dbReference type="SUPFAM" id="SSF56784">
    <property type="entry name" value="HAD-like"/>
    <property type="match status" value="1"/>
</dbReference>
<dbReference type="EMBL" id="QLLI01000005">
    <property type="protein sequence ID" value="RAI97102.1"/>
    <property type="molecule type" value="Genomic_DNA"/>
</dbReference>
<dbReference type="PANTHER" id="PTHR43434:SF1">
    <property type="entry name" value="PHOSPHOGLYCOLATE PHOSPHATASE"/>
    <property type="match status" value="1"/>
</dbReference>
<dbReference type="PANTHER" id="PTHR43434">
    <property type="entry name" value="PHOSPHOGLYCOLATE PHOSPHATASE"/>
    <property type="match status" value="1"/>
</dbReference>
<sequence>MTPLFYIARFTLPNVYVYHGRGTIPNTYPNPKGTLDMTKETVLRKPEAMIFDMDGTLFQTETLLLPAYHQLFDTLRAEGHFEGETPPEERMLGSLGMLLEDIWKVVMPEASVAAHRRADELLLQLEIEGLDGGSSQLYPQVKETLKALKEQGVRLFVASNGLEDYVKGVAFAHEIMPLFEGVYSAGQYKTPSKVNLVQILLEKHRIQDAWMVGDRSSDVEAGKMNNQTVIGCAYAGFGRDEELAGSDVLISDFTELLRLYREAE</sequence>
<gene>
    <name evidence="1" type="ORF">DET54_10562</name>
</gene>
<dbReference type="Gene3D" id="3.40.50.1000">
    <property type="entry name" value="HAD superfamily/HAD-like"/>
    <property type="match status" value="1"/>
</dbReference>
<proteinExistence type="predicted"/>
<reference evidence="1 2" key="1">
    <citation type="submission" date="2018-06" db="EMBL/GenBank/DDBJ databases">
        <title>Freshwater and sediment microbial communities from various areas in North America, analyzing microbe dynamics in response to fracking.</title>
        <authorList>
            <person name="Lamendella R."/>
        </authorList>
    </citation>
    <scope>NUCLEOTIDE SEQUENCE [LARGE SCALE GENOMIC DNA]</scope>
    <source>
        <strain evidence="1 2">NG-13</strain>
    </source>
</reference>
<dbReference type="InterPro" id="IPR023198">
    <property type="entry name" value="PGP-like_dom2"/>
</dbReference>
<dbReference type="InterPro" id="IPR023214">
    <property type="entry name" value="HAD_sf"/>
</dbReference>
<evidence type="ECO:0000313" key="2">
    <source>
        <dbReference type="Proteomes" id="UP000248827"/>
    </source>
</evidence>
<accession>A0ABX9BKW5</accession>